<feature type="transmembrane region" description="Helical" evidence="1">
    <location>
        <begin position="203"/>
        <end position="220"/>
    </location>
</feature>
<keyword evidence="1" id="KW-1133">Transmembrane helix</keyword>
<dbReference type="Proteomes" id="UP000287447">
    <property type="component" value="Unassembled WGS sequence"/>
</dbReference>
<organism evidence="3 4">
    <name type="scientific">Hwanghaeella grinnelliae</name>
    <dbReference type="NCBI Taxonomy" id="2500179"/>
    <lineage>
        <taxon>Bacteria</taxon>
        <taxon>Pseudomonadati</taxon>
        <taxon>Pseudomonadota</taxon>
        <taxon>Alphaproteobacteria</taxon>
        <taxon>Rhodospirillales</taxon>
        <taxon>Rhodospirillaceae</taxon>
        <taxon>Hwanghaeella</taxon>
    </lineage>
</organism>
<evidence type="ECO:0000313" key="3">
    <source>
        <dbReference type="EMBL" id="RVU35272.1"/>
    </source>
</evidence>
<comment type="caution">
    <text evidence="3">The sequence shown here is derived from an EMBL/GenBank/DDBJ whole genome shotgun (WGS) entry which is preliminary data.</text>
</comment>
<evidence type="ECO:0000256" key="1">
    <source>
        <dbReference type="SAM" id="Phobius"/>
    </source>
</evidence>
<dbReference type="InterPro" id="IPR013424">
    <property type="entry name" value="Ice-binding_C"/>
</dbReference>
<gene>
    <name evidence="3" type="ORF">EOI86_18470</name>
</gene>
<dbReference type="Gene3D" id="2.60.120.260">
    <property type="entry name" value="Galactose-binding domain-like"/>
    <property type="match status" value="1"/>
</dbReference>
<protein>
    <submittedName>
        <fullName evidence="3">PEP-CTERM sorting domain-containing protein</fullName>
    </submittedName>
</protein>
<evidence type="ECO:0000256" key="2">
    <source>
        <dbReference type="SAM" id="SignalP"/>
    </source>
</evidence>
<dbReference type="EMBL" id="SADE01000003">
    <property type="protein sequence ID" value="RVU35272.1"/>
    <property type="molecule type" value="Genomic_DNA"/>
</dbReference>
<accession>A0A437QLB6</accession>
<reference evidence="4" key="1">
    <citation type="submission" date="2019-01" db="EMBL/GenBank/DDBJ databases">
        <title>Gri0909 isolated from a small marine red alga.</title>
        <authorList>
            <person name="Kim J."/>
            <person name="Jeong S.E."/>
            <person name="Jeon C.O."/>
        </authorList>
    </citation>
    <scope>NUCLEOTIDE SEQUENCE [LARGE SCALE GENOMIC DNA]</scope>
    <source>
        <strain evidence="4">Gri0909</strain>
    </source>
</reference>
<keyword evidence="4" id="KW-1185">Reference proteome</keyword>
<name>A0A437QLB6_9PROT</name>
<keyword evidence="2" id="KW-0732">Signal</keyword>
<keyword evidence="1" id="KW-0812">Transmembrane</keyword>
<dbReference type="NCBIfam" id="TIGR02595">
    <property type="entry name" value="PEP_CTERM"/>
    <property type="match status" value="1"/>
</dbReference>
<sequence length="228" mass="23424">MFKGIIKAALAGTLLLGLAGTAQSATIEWFSTGVDDSSNALSGGATDTHYTVAFNGGSAQSAVVVDPGHPNWIAPPANSRWIGVSPSNTTDSVGTYTFSTSFDLTGFNLSTAEFSFNWSSDNESVVKLNGTTITSLAHFENGLNAWAQLKSYVYDSDLDLLVDGVNTLTFEVENAVCGGKCLNPTGLLVSGLGGTISAVPVPAALPLLAAALGGLGFLSARRRRASAA</sequence>
<evidence type="ECO:0000313" key="4">
    <source>
        <dbReference type="Proteomes" id="UP000287447"/>
    </source>
</evidence>
<feature type="signal peptide" evidence="2">
    <location>
        <begin position="1"/>
        <end position="24"/>
    </location>
</feature>
<feature type="chain" id="PRO_5019381367" evidence="2">
    <location>
        <begin position="25"/>
        <end position="228"/>
    </location>
</feature>
<dbReference type="AlphaFoldDB" id="A0A437QLB6"/>
<keyword evidence="1" id="KW-0472">Membrane</keyword>
<proteinExistence type="predicted"/>